<evidence type="ECO:0000313" key="4">
    <source>
        <dbReference type="Proteomes" id="UP000204667"/>
    </source>
</evidence>
<evidence type="ECO:0000256" key="1">
    <source>
        <dbReference type="SAM" id="MobiDB-lite"/>
    </source>
</evidence>
<dbReference type="InterPro" id="IPR051661">
    <property type="entry name" value="Actin_filament_regulator"/>
</dbReference>
<organism evidence="3 4">
    <name type="scientific">Perigonia lusca single nucleopolyhedrovirus</name>
    <dbReference type="NCBI Taxonomy" id="1675865"/>
    <lineage>
        <taxon>Viruses</taxon>
        <taxon>Viruses incertae sedis</taxon>
        <taxon>Naldaviricetes</taxon>
        <taxon>Lefavirales</taxon>
        <taxon>Baculoviridae</taxon>
        <taxon>Alphabaculovirus</taxon>
        <taxon>Alphabaculovirus peluscae</taxon>
        <taxon>Perigonia lusca nucleopolyhedrovirus</taxon>
    </lineage>
</organism>
<evidence type="ECO:0000313" key="3">
    <source>
        <dbReference type="EMBL" id="AKN80616.1"/>
    </source>
</evidence>
<dbReference type="PANTHER" id="PTHR47102:SF2">
    <property type="entry name" value="PROTEIN BNI1"/>
    <property type="match status" value="1"/>
</dbReference>
<feature type="domain" description="WH2" evidence="2">
    <location>
        <begin position="326"/>
        <end position="343"/>
    </location>
</feature>
<accession>A0A0M3WN61</accession>
<dbReference type="PANTHER" id="PTHR47102">
    <property type="entry name" value="PROTEIN BNI1"/>
    <property type="match status" value="1"/>
</dbReference>
<dbReference type="GO" id="GO:0003779">
    <property type="term" value="F:actin binding"/>
    <property type="evidence" value="ECO:0007669"/>
    <property type="project" value="InterPro"/>
</dbReference>
<name>A0A0M3WN61_9ABAC</name>
<gene>
    <name evidence="3" type="primary">orf1629</name>
</gene>
<proteinExistence type="predicted"/>
<dbReference type="KEGG" id="vg:26039978"/>
<feature type="compositionally biased region" description="Pro residues" evidence="1">
    <location>
        <begin position="243"/>
        <end position="289"/>
    </location>
</feature>
<keyword evidence="4" id="KW-1185">Reference proteome</keyword>
<feature type="region of interest" description="Disordered" evidence="1">
    <location>
        <begin position="467"/>
        <end position="488"/>
    </location>
</feature>
<feature type="region of interest" description="Disordered" evidence="1">
    <location>
        <begin position="238"/>
        <end position="294"/>
    </location>
</feature>
<evidence type="ECO:0000259" key="2">
    <source>
        <dbReference type="PROSITE" id="PS51082"/>
    </source>
</evidence>
<dbReference type="Pfam" id="PF02205">
    <property type="entry name" value="WH2"/>
    <property type="match status" value="1"/>
</dbReference>
<protein>
    <submittedName>
        <fullName evidence="3">Pp78/83, Orf1629</fullName>
    </submittedName>
</protein>
<dbReference type="Proteomes" id="UP000204667">
    <property type="component" value="Segment"/>
</dbReference>
<dbReference type="EMBL" id="KM596836">
    <property type="protein sequence ID" value="AKN80616.1"/>
    <property type="molecule type" value="Genomic_DNA"/>
</dbReference>
<dbReference type="GeneID" id="26039978"/>
<dbReference type="RefSeq" id="YP_009165602.1">
    <property type="nucleotide sequence ID" value="NC_027923.1"/>
</dbReference>
<sequence>MSILRSSLNTTDVREYLLYNLNNLNLRDFIYRIGAPKITQLKNKIINSKYERVQLNTTEALQLVHLAAQIYDNNITLDTSDNSLIVVVDNATNETSRANESEAASRRSSTISTTKVSNPKIDRLKTMVFKVTDDKYKNDLEEILIKLQKQPNNVIMFEKFLATYREYLNEQNNKINTSDPVIDKLFDNIVNLEETNNVTIIQSRQTNDVEIIQDKSTNNVDINVENLETTFIASIPRQTTNAPLPPPPPPPPIPDSLAPLPPPPPPPPPPAPMTNVLMPPPPPPSPPPASTQSAGINFEQIKSGRSLLRKVDESATAPTPPQPVSPRDALLKAITEGVKLKPIAFVPTKPTVEEILPATNAMAIISKVLSSRRNVLAESSTEEEIFSDNANDWSGYISDREKTRLVDKHKNVLNNMVELNLKNDTELVDLNTAIQNALNKTQIGEDEAADIMNNINTMNHRINSVREERKSTQIDDESLPPPPPIPAINKPKLKLTSKIKNVLQRKKATTTALSSQDLDTTPTQFIETQNVNVLPLSLPLPPSPTIELLNESEV</sequence>
<reference evidence="3 4" key="1">
    <citation type="journal article" date="2016" name="Sci. Rep.">
        <title>Genome sequence of Perigonia lusca single nucleopolyhedrovirus: insights into the evolution of a nucleotide metabolism enzyme in the family Baculoviridae.</title>
        <authorList>
            <person name="Ardisson-Araujo D.M."/>
            <person name="Lima R.N."/>
            <person name="Melo F.L."/>
            <person name="Clem R.J."/>
            <person name="Huang N."/>
            <person name="Bao S.N."/>
            <person name="Sosa-Gomez D.R."/>
            <person name="Ribeiro B.M."/>
        </authorList>
    </citation>
    <scope>NUCLEOTIDE SEQUENCE [LARGE SCALE GENOMIC DNA]</scope>
</reference>
<dbReference type="PROSITE" id="PS51082">
    <property type="entry name" value="WH2"/>
    <property type="match status" value="1"/>
</dbReference>
<dbReference type="InterPro" id="IPR003124">
    <property type="entry name" value="WH2_dom"/>
</dbReference>